<comment type="caution">
    <text evidence="1">The sequence shown here is derived from an EMBL/GenBank/DDBJ whole genome shotgun (WGS) entry which is preliminary data.</text>
</comment>
<dbReference type="Proteomes" id="UP000266177">
    <property type="component" value="Unassembled WGS sequence"/>
</dbReference>
<dbReference type="RefSeq" id="WP_119795254.1">
    <property type="nucleotide sequence ID" value="NZ_QYZD01000020.1"/>
</dbReference>
<name>A0A3A3GIN7_PANTH</name>
<dbReference type="InterPro" id="IPR015064">
    <property type="entry name" value="Sda"/>
</dbReference>
<gene>
    <name evidence="1" type="ORF">DQX05_19940</name>
</gene>
<dbReference type="AlphaFoldDB" id="A0A3A3GIN7"/>
<evidence type="ECO:0000313" key="2">
    <source>
        <dbReference type="Proteomes" id="UP000266177"/>
    </source>
</evidence>
<evidence type="ECO:0000313" key="1">
    <source>
        <dbReference type="EMBL" id="RJG21888.1"/>
    </source>
</evidence>
<dbReference type="SUPFAM" id="SSF100985">
    <property type="entry name" value="Sporulation inhibitor Sda"/>
    <property type="match status" value="1"/>
</dbReference>
<dbReference type="EMBL" id="QYZD01000020">
    <property type="protein sequence ID" value="RJG21888.1"/>
    <property type="molecule type" value="Genomic_DNA"/>
</dbReference>
<sequence>MALLSDELLMDSYEQAIKLGLDDDFLALLLAEIQKRRLHPTLFHKPVRR</sequence>
<organism evidence="1 2">
    <name type="scientific">Paenibacillus thiaminolyticus</name>
    <name type="common">Bacillus thiaminolyticus</name>
    <dbReference type="NCBI Taxonomy" id="49283"/>
    <lineage>
        <taxon>Bacteria</taxon>
        <taxon>Bacillati</taxon>
        <taxon>Bacillota</taxon>
        <taxon>Bacilli</taxon>
        <taxon>Bacillales</taxon>
        <taxon>Paenibacillaceae</taxon>
        <taxon>Paenibacillus</taxon>
    </lineage>
</organism>
<reference evidence="1 2" key="1">
    <citation type="submission" date="2018-09" db="EMBL/GenBank/DDBJ databases">
        <title>Paenibacillus SK2017-BO5.</title>
        <authorList>
            <person name="Piskunova J.V."/>
            <person name="Dubiley S.A."/>
            <person name="Severinov K.V."/>
        </authorList>
    </citation>
    <scope>NUCLEOTIDE SEQUENCE [LARGE SCALE GENOMIC DNA]</scope>
    <source>
        <strain evidence="1 2">BO5</strain>
    </source>
</reference>
<dbReference type="Pfam" id="PF08970">
    <property type="entry name" value="Sda"/>
    <property type="match status" value="1"/>
</dbReference>
<protein>
    <submittedName>
        <fullName evidence="1">Sporulation histidine kinase inhibitor Sda</fullName>
    </submittedName>
</protein>
<dbReference type="Gene3D" id="1.10.287.1100">
    <property type="entry name" value="Sporulation inhibitor A"/>
    <property type="match status" value="1"/>
</dbReference>
<proteinExistence type="predicted"/>
<dbReference type="InterPro" id="IPR036916">
    <property type="entry name" value="Sda_sf"/>
</dbReference>
<accession>A0A3A3GIN7</accession>